<evidence type="ECO:0000259" key="1">
    <source>
        <dbReference type="Pfam" id="PF25568"/>
    </source>
</evidence>
<dbReference type="SUPFAM" id="SSF52540">
    <property type="entry name" value="P-loop containing nucleoside triphosphate hydrolases"/>
    <property type="match status" value="1"/>
</dbReference>
<sequence>MYLGGASIEAATDGLWSSCGDDRIIIFTTNHKEKLDPALLQPGRMDMHIYMGYCTFEAFKLLASKYLEVSGEHHLYGEIQGLLEETEVTPAQVAEEFLKYENNADFALKEFVKFLRGKKMEGSDECESTTKTDENTIVMA</sequence>
<dbReference type="STRING" id="3476.A0A2P5DE01"/>
<name>A0A2P5DE01_PARAD</name>
<dbReference type="PANTHER" id="PTHR23070">
    <property type="entry name" value="BCS1 AAA-TYPE ATPASE"/>
    <property type="match status" value="1"/>
</dbReference>
<comment type="caution">
    <text evidence="2">The sequence shown here is derived from an EMBL/GenBank/DDBJ whole genome shotgun (WGS) entry which is preliminary data.</text>
</comment>
<evidence type="ECO:0000313" key="3">
    <source>
        <dbReference type="Proteomes" id="UP000237105"/>
    </source>
</evidence>
<gene>
    <name evidence="2" type="ORF">PanWU01x14_072770</name>
</gene>
<dbReference type="InterPro" id="IPR027417">
    <property type="entry name" value="P-loop_NTPase"/>
</dbReference>
<dbReference type="Proteomes" id="UP000237105">
    <property type="component" value="Unassembled WGS sequence"/>
</dbReference>
<proteinExistence type="predicted"/>
<dbReference type="OrthoDB" id="10251412at2759"/>
<dbReference type="InterPro" id="IPR058017">
    <property type="entry name" value="At3g28540-like_C"/>
</dbReference>
<evidence type="ECO:0000313" key="2">
    <source>
        <dbReference type="EMBL" id="PON71480.1"/>
    </source>
</evidence>
<feature type="domain" description="AAA+ ATPase At3g28540-like C-terminal" evidence="1">
    <location>
        <begin position="54"/>
        <end position="121"/>
    </location>
</feature>
<reference evidence="3" key="1">
    <citation type="submission" date="2016-06" db="EMBL/GenBank/DDBJ databases">
        <title>Parallel loss of symbiosis genes in relatives of nitrogen-fixing non-legume Parasponia.</title>
        <authorList>
            <person name="Van Velzen R."/>
            <person name="Holmer R."/>
            <person name="Bu F."/>
            <person name="Rutten L."/>
            <person name="Van Zeijl A."/>
            <person name="Liu W."/>
            <person name="Santuari L."/>
            <person name="Cao Q."/>
            <person name="Sharma T."/>
            <person name="Shen D."/>
            <person name="Roswanjaya Y."/>
            <person name="Wardhani T."/>
            <person name="Kalhor M.S."/>
            <person name="Jansen J."/>
            <person name="Van den Hoogen J."/>
            <person name="Gungor B."/>
            <person name="Hartog M."/>
            <person name="Hontelez J."/>
            <person name="Verver J."/>
            <person name="Yang W.-C."/>
            <person name="Schijlen E."/>
            <person name="Repin R."/>
            <person name="Schilthuizen M."/>
            <person name="Schranz E."/>
            <person name="Heidstra R."/>
            <person name="Miyata K."/>
            <person name="Fedorova E."/>
            <person name="Kohlen W."/>
            <person name="Bisseling T."/>
            <person name="Smit S."/>
            <person name="Geurts R."/>
        </authorList>
    </citation>
    <scope>NUCLEOTIDE SEQUENCE [LARGE SCALE GENOMIC DNA]</scope>
    <source>
        <strain evidence="3">cv. WU1-14</strain>
    </source>
</reference>
<dbReference type="AlphaFoldDB" id="A0A2P5DE01"/>
<keyword evidence="2" id="KW-0378">Hydrolase</keyword>
<accession>A0A2P5DE01</accession>
<dbReference type="GO" id="GO:0016787">
    <property type="term" value="F:hydrolase activity"/>
    <property type="evidence" value="ECO:0007669"/>
    <property type="project" value="UniProtKB-KW"/>
</dbReference>
<dbReference type="EMBL" id="JXTB01000044">
    <property type="protein sequence ID" value="PON71480.1"/>
    <property type="molecule type" value="Genomic_DNA"/>
</dbReference>
<dbReference type="InterPro" id="IPR050747">
    <property type="entry name" value="Mitochondrial_chaperone_BCS1"/>
</dbReference>
<dbReference type="Pfam" id="PF25568">
    <property type="entry name" value="AAA_lid_At3g28540"/>
    <property type="match status" value="1"/>
</dbReference>
<keyword evidence="3" id="KW-1185">Reference proteome</keyword>
<protein>
    <submittedName>
        <fullName evidence="2">P-loop containing nucleoside triphosphate hydrolase</fullName>
    </submittedName>
</protein>
<dbReference type="Gene3D" id="6.10.280.40">
    <property type="match status" value="1"/>
</dbReference>
<dbReference type="Gene3D" id="3.40.50.300">
    <property type="entry name" value="P-loop containing nucleotide triphosphate hydrolases"/>
    <property type="match status" value="1"/>
</dbReference>
<organism evidence="2 3">
    <name type="scientific">Parasponia andersonii</name>
    <name type="common">Sponia andersonii</name>
    <dbReference type="NCBI Taxonomy" id="3476"/>
    <lineage>
        <taxon>Eukaryota</taxon>
        <taxon>Viridiplantae</taxon>
        <taxon>Streptophyta</taxon>
        <taxon>Embryophyta</taxon>
        <taxon>Tracheophyta</taxon>
        <taxon>Spermatophyta</taxon>
        <taxon>Magnoliopsida</taxon>
        <taxon>eudicotyledons</taxon>
        <taxon>Gunneridae</taxon>
        <taxon>Pentapetalae</taxon>
        <taxon>rosids</taxon>
        <taxon>fabids</taxon>
        <taxon>Rosales</taxon>
        <taxon>Cannabaceae</taxon>
        <taxon>Parasponia</taxon>
    </lineage>
</organism>